<dbReference type="STRING" id="53378.BRW65_12940"/>
<comment type="caution">
    <text evidence="8">The sequence shown here is derived from an EMBL/GenBank/DDBJ whole genome shotgun (WGS) entry which is preliminary data.</text>
</comment>
<dbReference type="InterPro" id="IPR017941">
    <property type="entry name" value="Rieske_2Fe-2S"/>
</dbReference>
<evidence type="ECO:0000256" key="5">
    <source>
        <dbReference type="ARBA" id="ARBA00034078"/>
    </source>
</evidence>
<dbReference type="RefSeq" id="WP_073875261.1">
    <property type="nucleotide sequence ID" value="NZ_MPNT01000010.1"/>
</dbReference>
<comment type="cofactor">
    <cofactor evidence="5">
        <name>[2Fe-2S] cluster</name>
        <dbReference type="ChEBI" id="CHEBI:190135"/>
    </cofactor>
</comment>
<proteinExistence type="inferred from homology"/>
<evidence type="ECO:0000256" key="3">
    <source>
        <dbReference type="ARBA" id="ARBA00023004"/>
    </source>
</evidence>
<dbReference type="Proteomes" id="UP000186438">
    <property type="component" value="Unassembled WGS sequence"/>
</dbReference>
<keyword evidence="3" id="KW-0408">Iron</keyword>
<dbReference type="OrthoDB" id="147178at2"/>
<keyword evidence="2" id="KW-0479">Metal-binding</keyword>
<gene>
    <name evidence="8" type="ORF">BRW65_12940</name>
</gene>
<evidence type="ECO:0000256" key="2">
    <source>
        <dbReference type="ARBA" id="ARBA00022723"/>
    </source>
</evidence>
<dbReference type="PANTHER" id="PTHR21496">
    <property type="entry name" value="FERREDOXIN-RELATED"/>
    <property type="match status" value="1"/>
</dbReference>
<dbReference type="GO" id="GO:0016705">
    <property type="term" value="F:oxidoreductase activity, acting on paired donors, with incorporation or reduction of molecular oxygen"/>
    <property type="evidence" value="ECO:0007669"/>
    <property type="project" value="UniProtKB-ARBA"/>
</dbReference>
<comment type="similarity">
    <text evidence="6">Belongs to the bacterial ring-hydroxylating dioxygenase ferredoxin component family.</text>
</comment>
<evidence type="ECO:0000313" key="8">
    <source>
        <dbReference type="EMBL" id="OJZ73533.1"/>
    </source>
</evidence>
<keyword evidence="9" id="KW-1185">Reference proteome</keyword>
<evidence type="ECO:0000256" key="6">
    <source>
        <dbReference type="ARBA" id="ARBA00038001"/>
    </source>
</evidence>
<dbReference type="PROSITE" id="PS51296">
    <property type="entry name" value="RIESKE"/>
    <property type="match status" value="1"/>
</dbReference>
<dbReference type="GO" id="GO:0004497">
    <property type="term" value="F:monooxygenase activity"/>
    <property type="evidence" value="ECO:0007669"/>
    <property type="project" value="UniProtKB-ARBA"/>
</dbReference>
<keyword evidence="1" id="KW-0001">2Fe-2S</keyword>
<reference evidence="8 9" key="1">
    <citation type="submission" date="2016-11" db="EMBL/GenBank/DDBJ databases">
        <title>Genome sequences of unsequenced Mycobacteria.</title>
        <authorList>
            <person name="Greninger A.L."/>
            <person name="Fang F."/>
            <person name="Jerome K.R."/>
        </authorList>
    </citation>
    <scope>NUCLEOTIDE SEQUENCE [LARGE SCALE GENOMIC DNA]</scope>
    <source>
        <strain evidence="8 9">M11</strain>
    </source>
</reference>
<name>A0A1Q4HUZ9_9MYCO</name>
<evidence type="ECO:0000256" key="4">
    <source>
        <dbReference type="ARBA" id="ARBA00023014"/>
    </source>
</evidence>
<dbReference type="EMBL" id="MPNT01000010">
    <property type="protein sequence ID" value="OJZ73533.1"/>
    <property type="molecule type" value="Genomic_DNA"/>
</dbReference>
<sequence length="111" mass="12134">MTSAPTWIPVATVDDLWEGEIAEFFVGDRPILLAHLRSGQIRAFDGLCPHAGFPLADGDVDGDVLTCSAHNWEFDLSTGAGINPNSCRLRSHAVRREGDQIVVSLTEEWSQ</sequence>
<feature type="domain" description="Rieske" evidence="7">
    <location>
        <begin position="8"/>
        <end position="103"/>
    </location>
</feature>
<evidence type="ECO:0000256" key="1">
    <source>
        <dbReference type="ARBA" id="ARBA00022714"/>
    </source>
</evidence>
<dbReference type="SUPFAM" id="SSF50022">
    <property type="entry name" value="ISP domain"/>
    <property type="match status" value="1"/>
</dbReference>
<keyword evidence="4" id="KW-0411">Iron-sulfur</keyword>
<evidence type="ECO:0000313" key="9">
    <source>
        <dbReference type="Proteomes" id="UP000186438"/>
    </source>
</evidence>
<dbReference type="PANTHER" id="PTHR21496:SF0">
    <property type="entry name" value="RIESKE DOMAIN-CONTAINING PROTEIN"/>
    <property type="match status" value="1"/>
</dbReference>
<evidence type="ECO:0000259" key="7">
    <source>
        <dbReference type="PROSITE" id="PS51296"/>
    </source>
</evidence>
<accession>A0A1Q4HUZ9</accession>
<dbReference type="InterPro" id="IPR036922">
    <property type="entry name" value="Rieske_2Fe-2S_sf"/>
</dbReference>
<organism evidence="8 9">
    <name type="scientific">Mycobacterium paraffinicum</name>
    <dbReference type="NCBI Taxonomy" id="53378"/>
    <lineage>
        <taxon>Bacteria</taxon>
        <taxon>Bacillati</taxon>
        <taxon>Actinomycetota</taxon>
        <taxon>Actinomycetes</taxon>
        <taxon>Mycobacteriales</taxon>
        <taxon>Mycobacteriaceae</taxon>
        <taxon>Mycobacterium</taxon>
    </lineage>
</organism>
<protein>
    <submittedName>
        <fullName evidence="8">(2Fe-2S)-binding protein</fullName>
    </submittedName>
</protein>
<dbReference type="GO" id="GO:0046872">
    <property type="term" value="F:metal ion binding"/>
    <property type="evidence" value="ECO:0007669"/>
    <property type="project" value="UniProtKB-KW"/>
</dbReference>
<dbReference type="GO" id="GO:0051537">
    <property type="term" value="F:2 iron, 2 sulfur cluster binding"/>
    <property type="evidence" value="ECO:0007669"/>
    <property type="project" value="UniProtKB-KW"/>
</dbReference>
<dbReference type="AlphaFoldDB" id="A0A1Q4HUZ9"/>
<dbReference type="Gene3D" id="2.102.10.10">
    <property type="entry name" value="Rieske [2Fe-2S] iron-sulphur domain"/>
    <property type="match status" value="1"/>
</dbReference>
<dbReference type="Pfam" id="PF00355">
    <property type="entry name" value="Rieske"/>
    <property type="match status" value="1"/>
</dbReference>